<evidence type="ECO:0000256" key="3">
    <source>
        <dbReference type="ARBA" id="ARBA00023242"/>
    </source>
</evidence>
<dbReference type="Pfam" id="PF03638">
    <property type="entry name" value="TCR"/>
    <property type="match status" value="1"/>
</dbReference>
<feature type="compositionally biased region" description="Polar residues" evidence="4">
    <location>
        <begin position="267"/>
        <end position="276"/>
    </location>
</feature>
<dbReference type="KEGG" id="ccp:CHC_T00004019001"/>
<feature type="region of interest" description="Disordered" evidence="4">
    <location>
        <begin position="295"/>
        <end position="399"/>
    </location>
</feature>
<feature type="compositionally biased region" description="Basic and acidic residues" evidence="4">
    <location>
        <begin position="317"/>
        <end position="327"/>
    </location>
</feature>
<evidence type="ECO:0000256" key="1">
    <source>
        <dbReference type="ARBA" id="ARBA00004123"/>
    </source>
</evidence>
<dbReference type="RefSeq" id="XP_005715708.1">
    <property type="nucleotide sequence ID" value="XM_005715651.1"/>
</dbReference>
<dbReference type="PANTHER" id="PTHR12446:SF34">
    <property type="entry name" value="PROTEIN LIN-54 HOMOLOG"/>
    <property type="match status" value="1"/>
</dbReference>
<accession>R7QCU4</accession>
<feature type="region of interest" description="Disordered" evidence="4">
    <location>
        <begin position="235"/>
        <end position="276"/>
    </location>
</feature>
<dbReference type="EMBL" id="HG001750">
    <property type="protein sequence ID" value="CDF35889.1"/>
    <property type="molecule type" value="Genomic_DNA"/>
</dbReference>
<protein>
    <recommendedName>
        <fullName evidence="5">CRC domain-containing protein</fullName>
    </recommendedName>
</protein>
<sequence length="439" mass="47960">MVTQQQRTKCSCKASKCLKLYCPCFASSGFCGPDCTCKNCQNSQLTATSVHDARETVLARDPRAFEPKVRNSLATASGDIHIKGCNCRKGCAKNYCVCRELRVDCGPRCTCSGPNGCLNGKSDALEDHQFKRKAERILGPIKTKLPASSITDFPRASSSQFGSLSGIRLIQERKRQKRDMVTKIGIQATPEDVVNVLSPSFPSFSFSPVTGLKGSIGDFRKVLADSDDFSAALSLQRGTPNQSKAAPDQHFDFRDEKGDKSMAETPGVSNALPTTQETVLVTSGIPDLSEHISSQLSAGGSEGEKKGGQLPRSSLDLSEKENDKSTHNLEAPNELPRAPGLPKKRRPSPAKLETEFDNVANESQILNADKARTPVRRRLTSDMEAARSPTPDGKEAATRSWPRLRGDLFGKEENIEVCRLPRILRVKMGSGRLLRKFEM</sequence>
<dbReference type="GeneID" id="17323452"/>
<feature type="compositionally biased region" description="Basic and acidic residues" evidence="4">
    <location>
        <begin position="247"/>
        <end position="262"/>
    </location>
</feature>
<dbReference type="PROSITE" id="PS51634">
    <property type="entry name" value="CRC"/>
    <property type="match status" value="1"/>
</dbReference>
<reference evidence="7" key="1">
    <citation type="journal article" date="2013" name="Proc. Natl. Acad. Sci. U.S.A.">
        <title>Genome structure and metabolic features in the red seaweed Chondrus crispus shed light on evolution of the Archaeplastida.</title>
        <authorList>
            <person name="Collen J."/>
            <person name="Porcel B."/>
            <person name="Carre W."/>
            <person name="Ball S.G."/>
            <person name="Chaparro C."/>
            <person name="Tonon T."/>
            <person name="Barbeyron T."/>
            <person name="Michel G."/>
            <person name="Noel B."/>
            <person name="Valentin K."/>
            <person name="Elias M."/>
            <person name="Artiguenave F."/>
            <person name="Arun A."/>
            <person name="Aury J.M."/>
            <person name="Barbosa-Neto J.F."/>
            <person name="Bothwell J.H."/>
            <person name="Bouget F.Y."/>
            <person name="Brillet L."/>
            <person name="Cabello-Hurtado F."/>
            <person name="Capella-Gutierrez S."/>
            <person name="Charrier B."/>
            <person name="Cladiere L."/>
            <person name="Cock J.M."/>
            <person name="Coelho S.M."/>
            <person name="Colleoni C."/>
            <person name="Czjzek M."/>
            <person name="Da Silva C."/>
            <person name="Delage L."/>
            <person name="Denoeud F."/>
            <person name="Deschamps P."/>
            <person name="Dittami S.M."/>
            <person name="Gabaldon T."/>
            <person name="Gachon C.M."/>
            <person name="Groisillier A."/>
            <person name="Herve C."/>
            <person name="Jabbari K."/>
            <person name="Katinka M."/>
            <person name="Kloareg B."/>
            <person name="Kowalczyk N."/>
            <person name="Labadie K."/>
            <person name="Leblanc C."/>
            <person name="Lopez P.J."/>
            <person name="McLachlan D.H."/>
            <person name="Meslet-Cladiere L."/>
            <person name="Moustafa A."/>
            <person name="Nehr Z."/>
            <person name="Nyvall Collen P."/>
            <person name="Panaud O."/>
            <person name="Partensky F."/>
            <person name="Poulain J."/>
            <person name="Rensing S.A."/>
            <person name="Rousvoal S."/>
            <person name="Samson G."/>
            <person name="Symeonidi A."/>
            <person name="Weissenbach J."/>
            <person name="Zambounis A."/>
            <person name="Wincker P."/>
            <person name="Boyen C."/>
        </authorList>
    </citation>
    <scope>NUCLEOTIDE SEQUENCE [LARGE SCALE GENOMIC DNA]</scope>
    <source>
        <strain evidence="7">cv. Stackhouse</strain>
    </source>
</reference>
<keyword evidence="7" id="KW-1185">Reference proteome</keyword>
<comment type="similarity">
    <text evidence="2">Belongs to the lin-54 family.</text>
</comment>
<organism evidence="6 7">
    <name type="scientific">Chondrus crispus</name>
    <name type="common">Carrageen Irish moss</name>
    <name type="synonym">Polymorpha crispa</name>
    <dbReference type="NCBI Taxonomy" id="2769"/>
    <lineage>
        <taxon>Eukaryota</taxon>
        <taxon>Rhodophyta</taxon>
        <taxon>Florideophyceae</taxon>
        <taxon>Rhodymeniophycidae</taxon>
        <taxon>Gigartinales</taxon>
        <taxon>Gigartinaceae</taxon>
        <taxon>Chondrus</taxon>
    </lineage>
</organism>
<dbReference type="GO" id="GO:0006355">
    <property type="term" value="P:regulation of DNA-templated transcription"/>
    <property type="evidence" value="ECO:0007669"/>
    <property type="project" value="TreeGrafter"/>
</dbReference>
<gene>
    <name evidence="6" type="ORF">CHC_T00004019001</name>
</gene>
<evidence type="ECO:0000313" key="6">
    <source>
        <dbReference type="EMBL" id="CDF35889.1"/>
    </source>
</evidence>
<evidence type="ECO:0000256" key="4">
    <source>
        <dbReference type="SAM" id="MobiDB-lite"/>
    </source>
</evidence>
<evidence type="ECO:0000259" key="5">
    <source>
        <dbReference type="PROSITE" id="PS51634"/>
    </source>
</evidence>
<dbReference type="PANTHER" id="PTHR12446">
    <property type="entry name" value="TESMIN/TSO1-RELATED"/>
    <property type="match status" value="1"/>
</dbReference>
<proteinExistence type="inferred from homology"/>
<dbReference type="Proteomes" id="UP000012073">
    <property type="component" value="Unassembled WGS sequence"/>
</dbReference>
<dbReference type="InterPro" id="IPR028307">
    <property type="entry name" value="Lin-54_fam"/>
</dbReference>
<dbReference type="AlphaFoldDB" id="R7QCU4"/>
<dbReference type="Gramene" id="CDF35889">
    <property type="protein sequence ID" value="CDF35889"/>
    <property type="gene ID" value="CHC_T00004019001"/>
</dbReference>
<evidence type="ECO:0000313" key="7">
    <source>
        <dbReference type="Proteomes" id="UP000012073"/>
    </source>
</evidence>
<evidence type="ECO:0000256" key="2">
    <source>
        <dbReference type="ARBA" id="ARBA00007267"/>
    </source>
</evidence>
<dbReference type="GO" id="GO:0005634">
    <property type="term" value="C:nucleus"/>
    <property type="evidence" value="ECO:0007669"/>
    <property type="project" value="UniProtKB-SubCell"/>
</dbReference>
<comment type="subcellular location">
    <subcellularLocation>
        <location evidence="1">Nucleus</location>
    </subcellularLocation>
</comment>
<dbReference type="InterPro" id="IPR005172">
    <property type="entry name" value="CRC"/>
</dbReference>
<name>R7QCU4_CHOCR</name>
<keyword evidence="3" id="KW-0539">Nucleus</keyword>
<dbReference type="InterPro" id="IPR033467">
    <property type="entry name" value="Tesmin/TSO1-like_CXC"/>
</dbReference>
<dbReference type="STRING" id="2769.R7QCU4"/>
<feature type="domain" description="CRC" evidence="5">
    <location>
        <begin position="6"/>
        <end position="122"/>
    </location>
</feature>
<dbReference type="SMART" id="SM01114">
    <property type="entry name" value="CXC"/>
    <property type="match status" value="2"/>
</dbReference>
<dbReference type="OrthoDB" id="10645452at2759"/>